<dbReference type="AlphaFoldDB" id="E9HEK5"/>
<evidence type="ECO:0000256" key="2">
    <source>
        <dbReference type="PROSITE-ProRule" id="PRU00023"/>
    </source>
</evidence>
<evidence type="ECO:0000313" key="4">
    <source>
        <dbReference type="Proteomes" id="UP000000305"/>
    </source>
</evidence>
<dbReference type="EMBL" id="GL732630">
    <property type="protein sequence ID" value="EFX69825.1"/>
    <property type="molecule type" value="Genomic_DNA"/>
</dbReference>
<dbReference type="SMART" id="SM00248">
    <property type="entry name" value="ANK"/>
    <property type="match status" value="2"/>
</dbReference>
<dbReference type="InParanoid" id="E9HEK5"/>
<evidence type="ECO:0000313" key="3">
    <source>
        <dbReference type="EMBL" id="EFX69825.1"/>
    </source>
</evidence>
<dbReference type="InterPro" id="IPR047148">
    <property type="entry name" value="PLPL9"/>
</dbReference>
<dbReference type="HOGENOM" id="CLU_2778427_0_0_1"/>
<dbReference type="PROSITE" id="PS50297">
    <property type="entry name" value="ANK_REP_REGION"/>
    <property type="match status" value="1"/>
</dbReference>
<dbReference type="SUPFAM" id="SSF48403">
    <property type="entry name" value="Ankyrin repeat"/>
    <property type="match status" value="1"/>
</dbReference>
<dbReference type="InterPro" id="IPR002110">
    <property type="entry name" value="Ankyrin_rpt"/>
</dbReference>
<dbReference type="STRING" id="6669.E9HEK5"/>
<dbReference type="eggNOG" id="KOG0513">
    <property type="taxonomic scope" value="Eukaryota"/>
</dbReference>
<dbReference type="Gene3D" id="1.25.40.20">
    <property type="entry name" value="Ankyrin repeat-containing domain"/>
    <property type="match status" value="1"/>
</dbReference>
<dbReference type="InterPro" id="IPR036770">
    <property type="entry name" value="Ankyrin_rpt-contain_sf"/>
</dbReference>
<dbReference type="PANTHER" id="PTHR24139:SF34">
    <property type="entry name" value="85_88 KDA CALCIUM-INDEPENDENT PHOSPHOLIPASE A2"/>
    <property type="match status" value="1"/>
</dbReference>
<dbReference type="PANTHER" id="PTHR24139">
    <property type="entry name" value="CALCIUM-INDEPENDENT PHOSPHOLIPASE A2"/>
    <property type="match status" value="1"/>
</dbReference>
<keyword evidence="2" id="KW-0040">ANK repeat</keyword>
<gene>
    <name evidence="3" type="ORF">DAPPUDRAFT_61887</name>
</gene>
<dbReference type="OrthoDB" id="10021675at2759"/>
<name>E9HEK5_DAPPU</name>
<keyword evidence="4" id="KW-1185">Reference proteome</keyword>
<organism evidence="3 4">
    <name type="scientific">Daphnia pulex</name>
    <name type="common">Water flea</name>
    <dbReference type="NCBI Taxonomy" id="6669"/>
    <lineage>
        <taxon>Eukaryota</taxon>
        <taxon>Metazoa</taxon>
        <taxon>Ecdysozoa</taxon>
        <taxon>Arthropoda</taxon>
        <taxon>Crustacea</taxon>
        <taxon>Branchiopoda</taxon>
        <taxon>Diplostraca</taxon>
        <taxon>Cladocera</taxon>
        <taxon>Anomopoda</taxon>
        <taxon>Daphniidae</taxon>
        <taxon>Daphnia</taxon>
    </lineage>
</organism>
<dbReference type="Pfam" id="PF12796">
    <property type="entry name" value="Ank_2"/>
    <property type="match status" value="1"/>
</dbReference>
<feature type="repeat" description="ANK" evidence="2">
    <location>
        <begin position="33"/>
        <end position="65"/>
    </location>
</feature>
<accession>E9HEK5</accession>
<proteinExistence type="predicted"/>
<dbReference type="GO" id="GO:0047499">
    <property type="term" value="F:calcium-independent phospholipase A2 activity"/>
    <property type="evidence" value="ECO:0007669"/>
    <property type="project" value="InterPro"/>
</dbReference>
<keyword evidence="1" id="KW-0378">Hydrolase</keyword>
<dbReference type="Proteomes" id="UP000000305">
    <property type="component" value="Unassembled WGS sequence"/>
</dbReference>
<evidence type="ECO:0000256" key="1">
    <source>
        <dbReference type="ARBA" id="ARBA00022801"/>
    </source>
</evidence>
<dbReference type="PhylomeDB" id="E9HEK5"/>
<sequence>MKNGGTPLNWATMKEVVIALVELGCRIDARNFSSHTALHVMVQRDRFECVVALLSCGADQNLVDSTGIF</sequence>
<dbReference type="PROSITE" id="PS50088">
    <property type="entry name" value="ANK_REPEAT"/>
    <property type="match status" value="1"/>
</dbReference>
<reference evidence="3 4" key="1">
    <citation type="journal article" date="2011" name="Science">
        <title>The ecoresponsive genome of Daphnia pulex.</title>
        <authorList>
            <person name="Colbourne J.K."/>
            <person name="Pfrender M.E."/>
            <person name="Gilbert D."/>
            <person name="Thomas W.K."/>
            <person name="Tucker A."/>
            <person name="Oakley T.H."/>
            <person name="Tokishita S."/>
            <person name="Aerts A."/>
            <person name="Arnold G.J."/>
            <person name="Basu M.K."/>
            <person name="Bauer D.J."/>
            <person name="Caceres C.E."/>
            <person name="Carmel L."/>
            <person name="Casola C."/>
            <person name="Choi J.H."/>
            <person name="Detter J.C."/>
            <person name="Dong Q."/>
            <person name="Dusheyko S."/>
            <person name="Eads B.D."/>
            <person name="Frohlich T."/>
            <person name="Geiler-Samerotte K.A."/>
            <person name="Gerlach D."/>
            <person name="Hatcher P."/>
            <person name="Jogdeo S."/>
            <person name="Krijgsveld J."/>
            <person name="Kriventseva E.V."/>
            <person name="Kultz D."/>
            <person name="Laforsch C."/>
            <person name="Lindquist E."/>
            <person name="Lopez J."/>
            <person name="Manak J.R."/>
            <person name="Muller J."/>
            <person name="Pangilinan J."/>
            <person name="Patwardhan R.P."/>
            <person name="Pitluck S."/>
            <person name="Pritham E.J."/>
            <person name="Rechtsteiner A."/>
            <person name="Rho M."/>
            <person name="Rogozin I.B."/>
            <person name="Sakarya O."/>
            <person name="Salamov A."/>
            <person name="Schaack S."/>
            <person name="Shapiro H."/>
            <person name="Shiga Y."/>
            <person name="Skalitzky C."/>
            <person name="Smith Z."/>
            <person name="Souvorov A."/>
            <person name="Sung W."/>
            <person name="Tang Z."/>
            <person name="Tsuchiya D."/>
            <person name="Tu H."/>
            <person name="Vos H."/>
            <person name="Wang M."/>
            <person name="Wolf Y.I."/>
            <person name="Yamagata H."/>
            <person name="Yamada T."/>
            <person name="Ye Y."/>
            <person name="Shaw J.R."/>
            <person name="Andrews J."/>
            <person name="Crease T.J."/>
            <person name="Tang H."/>
            <person name="Lucas S.M."/>
            <person name="Robertson H.M."/>
            <person name="Bork P."/>
            <person name="Koonin E.V."/>
            <person name="Zdobnov E.M."/>
            <person name="Grigoriev I.V."/>
            <person name="Lynch M."/>
            <person name="Boore J.L."/>
        </authorList>
    </citation>
    <scope>NUCLEOTIDE SEQUENCE [LARGE SCALE GENOMIC DNA]</scope>
</reference>
<protein>
    <submittedName>
        <fullName evidence="3">Uncharacterized protein</fullName>
    </submittedName>
</protein>
<dbReference type="KEGG" id="dpx:DAPPUDRAFT_61887"/>